<reference evidence="1" key="1">
    <citation type="journal article" date="2021" name="PeerJ">
        <title>Extensive microbial diversity within the chicken gut microbiome revealed by metagenomics and culture.</title>
        <authorList>
            <person name="Gilroy R."/>
            <person name="Ravi A."/>
            <person name="Getino M."/>
            <person name="Pursley I."/>
            <person name="Horton D.L."/>
            <person name="Alikhan N.F."/>
            <person name="Baker D."/>
            <person name="Gharbi K."/>
            <person name="Hall N."/>
            <person name="Watson M."/>
            <person name="Adriaenssens E.M."/>
            <person name="Foster-Nyarko E."/>
            <person name="Jarju S."/>
            <person name="Secka A."/>
            <person name="Antonio M."/>
            <person name="Oren A."/>
            <person name="Chaudhuri R.R."/>
            <person name="La Ragione R."/>
            <person name="Hildebrand F."/>
            <person name="Pallen M.J."/>
        </authorList>
    </citation>
    <scope>NUCLEOTIDE SEQUENCE</scope>
    <source>
        <strain evidence="1">ChiHecolR3B27-1887</strain>
    </source>
</reference>
<comment type="caution">
    <text evidence="1">The sequence shown here is derived from an EMBL/GenBank/DDBJ whole genome shotgun (WGS) entry which is preliminary data.</text>
</comment>
<proteinExistence type="predicted"/>
<accession>A0A9D2DIU5</accession>
<evidence type="ECO:0000313" key="2">
    <source>
        <dbReference type="Proteomes" id="UP000824029"/>
    </source>
</evidence>
<dbReference type="AlphaFoldDB" id="A0A9D2DIU5"/>
<protein>
    <submittedName>
        <fullName evidence="1">Uncharacterized protein</fullName>
    </submittedName>
</protein>
<sequence length="223" mass="23128">MPTNHVISIRDQRISVCDARVVVGSRNFDTFTVSADREWDGLSLVVAFGSGDEKMLVSYGGAPADIPRQCVAEPGWVPVAVVGYGEGGEEKATTEAAPHAINAVLDGQVPDNPYPDSPDLLGQLVGAYERAEKSADAATDAAGSANGAADKANASADRADASAKAANDAADLANEAAEAAGERVLYAYPDPEADDRIVLQYPSFLESEDGGSIYLNVEEAPNG</sequence>
<name>A0A9D2DIU5_9ACTN</name>
<dbReference type="Proteomes" id="UP000824029">
    <property type="component" value="Unassembled WGS sequence"/>
</dbReference>
<organism evidence="1 2">
    <name type="scientific">Candidatus Olsenella stercoravium</name>
    <dbReference type="NCBI Taxonomy" id="2838713"/>
    <lineage>
        <taxon>Bacteria</taxon>
        <taxon>Bacillati</taxon>
        <taxon>Actinomycetota</taxon>
        <taxon>Coriobacteriia</taxon>
        <taxon>Coriobacteriales</taxon>
        <taxon>Atopobiaceae</taxon>
        <taxon>Olsenella</taxon>
    </lineage>
</organism>
<evidence type="ECO:0000313" key="1">
    <source>
        <dbReference type="EMBL" id="HIZ17697.1"/>
    </source>
</evidence>
<dbReference type="EMBL" id="DXBZ01000028">
    <property type="protein sequence ID" value="HIZ17697.1"/>
    <property type="molecule type" value="Genomic_DNA"/>
</dbReference>
<reference evidence="1" key="2">
    <citation type="submission" date="2021-04" db="EMBL/GenBank/DDBJ databases">
        <authorList>
            <person name="Gilroy R."/>
        </authorList>
    </citation>
    <scope>NUCLEOTIDE SEQUENCE</scope>
    <source>
        <strain evidence="1">ChiHecolR3B27-1887</strain>
    </source>
</reference>
<gene>
    <name evidence="1" type="ORF">IAA22_01070</name>
</gene>